<protein>
    <submittedName>
        <fullName evidence="8">DMT family transporter</fullName>
    </submittedName>
</protein>
<comment type="caution">
    <text evidence="8">The sequence shown here is derived from an EMBL/GenBank/DDBJ whole genome shotgun (WGS) entry which is preliminary data.</text>
</comment>
<comment type="similarity">
    <text evidence="2">Belongs to the EamA transporter family.</text>
</comment>
<feature type="transmembrane region" description="Helical" evidence="6">
    <location>
        <begin position="287"/>
        <end position="303"/>
    </location>
</feature>
<organism evidence="8 9">
    <name type="scientific">Spirulina subsalsa FACHB-351</name>
    <dbReference type="NCBI Taxonomy" id="234711"/>
    <lineage>
        <taxon>Bacteria</taxon>
        <taxon>Bacillati</taxon>
        <taxon>Cyanobacteriota</taxon>
        <taxon>Cyanophyceae</taxon>
        <taxon>Spirulinales</taxon>
        <taxon>Spirulinaceae</taxon>
        <taxon>Spirulina</taxon>
    </lineage>
</organism>
<evidence type="ECO:0000256" key="4">
    <source>
        <dbReference type="ARBA" id="ARBA00022989"/>
    </source>
</evidence>
<feature type="domain" description="EamA" evidence="7">
    <location>
        <begin position="23"/>
        <end position="156"/>
    </location>
</feature>
<accession>A0ABT3L531</accession>
<dbReference type="SUPFAM" id="SSF103481">
    <property type="entry name" value="Multidrug resistance efflux transporter EmrE"/>
    <property type="match status" value="2"/>
</dbReference>
<evidence type="ECO:0000256" key="6">
    <source>
        <dbReference type="SAM" id="Phobius"/>
    </source>
</evidence>
<dbReference type="InterPro" id="IPR050638">
    <property type="entry name" value="AA-Vitamin_Transporters"/>
</dbReference>
<evidence type="ECO:0000259" key="7">
    <source>
        <dbReference type="Pfam" id="PF00892"/>
    </source>
</evidence>
<dbReference type="Pfam" id="PF00892">
    <property type="entry name" value="EamA"/>
    <property type="match status" value="2"/>
</dbReference>
<name>A0ABT3L531_9CYAN</name>
<dbReference type="PANTHER" id="PTHR32322:SF2">
    <property type="entry name" value="EAMA DOMAIN-CONTAINING PROTEIN"/>
    <property type="match status" value="1"/>
</dbReference>
<dbReference type="Proteomes" id="UP001526426">
    <property type="component" value="Unassembled WGS sequence"/>
</dbReference>
<feature type="transmembrane region" description="Helical" evidence="6">
    <location>
        <begin position="229"/>
        <end position="249"/>
    </location>
</feature>
<evidence type="ECO:0000256" key="1">
    <source>
        <dbReference type="ARBA" id="ARBA00004141"/>
    </source>
</evidence>
<feature type="transmembrane region" description="Helical" evidence="6">
    <location>
        <begin position="142"/>
        <end position="160"/>
    </location>
</feature>
<feature type="transmembrane region" description="Helical" evidence="6">
    <location>
        <begin position="86"/>
        <end position="106"/>
    </location>
</feature>
<dbReference type="EMBL" id="JAIHOM010000041">
    <property type="protein sequence ID" value="MCW6036611.1"/>
    <property type="molecule type" value="Genomic_DNA"/>
</dbReference>
<keyword evidence="9" id="KW-1185">Reference proteome</keyword>
<keyword evidence="3 6" id="KW-0812">Transmembrane</keyword>
<evidence type="ECO:0000313" key="8">
    <source>
        <dbReference type="EMBL" id="MCW6036611.1"/>
    </source>
</evidence>
<evidence type="ECO:0000256" key="2">
    <source>
        <dbReference type="ARBA" id="ARBA00007362"/>
    </source>
</evidence>
<proteinExistence type="inferred from homology"/>
<keyword evidence="4 6" id="KW-1133">Transmembrane helix</keyword>
<feature type="transmembrane region" description="Helical" evidence="6">
    <location>
        <begin position="21"/>
        <end position="42"/>
    </location>
</feature>
<feature type="transmembrane region" description="Helical" evidence="6">
    <location>
        <begin position="196"/>
        <end position="217"/>
    </location>
</feature>
<dbReference type="PANTHER" id="PTHR32322">
    <property type="entry name" value="INNER MEMBRANE TRANSPORTER"/>
    <property type="match status" value="1"/>
</dbReference>
<evidence type="ECO:0000256" key="3">
    <source>
        <dbReference type="ARBA" id="ARBA00022692"/>
    </source>
</evidence>
<feature type="domain" description="EamA" evidence="7">
    <location>
        <begin position="171"/>
        <end position="302"/>
    </location>
</feature>
<feature type="transmembrane region" description="Helical" evidence="6">
    <location>
        <begin position="172"/>
        <end position="189"/>
    </location>
</feature>
<feature type="transmembrane region" description="Helical" evidence="6">
    <location>
        <begin position="118"/>
        <end position="135"/>
    </location>
</feature>
<feature type="transmembrane region" description="Helical" evidence="6">
    <location>
        <begin position="261"/>
        <end position="281"/>
    </location>
</feature>
<dbReference type="RefSeq" id="WP_265264387.1">
    <property type="nucleotide sequence ID" value="NZ_JAIHOM010000041.1"/>
</dbReference>
<sequence>MAQTLTLSSPSLQWPRVSPMVSALVAVFLAIATLSFASILIRLSERELGPFSTIFNRFWIAFVILAIIYAVQGVKPRQPQMITGRDRLLLISAAVLFWACLGFWAWSLTLTGVANSTVLHNLTPLFTTLGAWLIWRESFDRRFLVGLGVAMIGAIALGIGDFEIGAGHFNGDLAAFLSAILSAANLMLIEKLRAKFPALIILLWCCGVGAILSWPVVLMTEQRLFPITLSGWLSVAALALVCQVIGQGLQAYSLKHLPSSLVGIFLLLDPVFAGLIAWMLFAEGLNLINAIAFGTVLLGMYLAQSSQYSDRIFQKPCLAKPNN</sequence>
<evidence type="ECO:0000313" key="9">
    <source>
        <dbReference type="Proteomes" id="UP001526426"/>
    </source>
</evidence>
<dbReference type="InterPro" id="IPR000620">
    <property type="entry name" value="EamA_dom"/>
</dbReference>
<dbReference type="InterPro" id="IPR037185">
    <property type="entry name" value="EmrE-like"/>
</dbReference>
<keyword evidence="5 6" id="KW-0472">Membrane</keyword>
<reference evidence="8 9" key="1">
    <citation type="submission" date="2021-08" db="EMBL/GenBank/DDBJ databases">
        <title>Draft genome sequence of Spirulina subsalsa with high tolerance to salinity and hype-accumulation of phycocyanin.</title>
        <authorList>
            <person name="Pei H."/>
            <person name="Jiang L."/>
        </authorList>
    </citation>
    <scope>NUCLEOTIDE SEQUENCE [LARGE SCALE GENOMIC DNA]</scope>
    <source>
        <strain evidence="8 9">FACHB-351</strain>
    </source>
</reference>
<evidence type="ECO:0000256" key="5">
    <source>
        <dbReference type="ARBA" id="ARBA00023136"/>
    </source>
</evidence>
<feature type="transmembrane region" description="Helical" evidence="6">
    <location>
        <begin position="54"/>
        <end position="74"/>
    </location>
</feature>
<gene>
    <name evidence="8" type="ORF">K4A83_10095</name>
</gene>
<comment type="subcellular location">
    <subcellularLocation>
        <location evidence="1">Membrane</location>
        <topology evidence="1">Multi-pass membrane protein</topology>
    </subcellularLocation>
</comment>